<protein>
    <submittedName>
        <fullName evidence="2">Uncharacterized protein</fullName>
    </submittedName>
</protein>
<dbReference type="AlphaFoldDB" id="A0A8K0V5G5"/>
<feature type="region of interest" description="Disordered" evidence="1">
    <location>
        <begin position="123"/>
        <end position="159"/>
    </location>
</feature>
<feature type="compositionally biased region" description="Acidic residues" evidence="1">
    <location>
        <begin position="123"/>
        <end position="150"/>
    </location>
</feature>
<evidence type="ECO:0000313" key="2">
    <source>
        <dbReference type="EMBL" id="MBL4915787.1"/>
    </source>
</evidence>
<sequence length="531" mass="55658">MSSFPTEGAALKKIVEKSKSREIAFGYNPGTDEDDHYFAAHLKKTPEVLGKLARNEGLGAKIAFGTFTTKGNLVSLRCSKVVPMLAKLFKRLLRQNKIGLNVQILDQDGNLLDADIEDLPAEDLPAEDQTEDWSAGEDAAEGDEDEDEEEARAGDSAADDGAIAAAEAAVPDADIAPDSAEDLRRMQALVARVKAVQPRLAAAPPAMAGTLAGAMKGALTALRAGDYGRSEQTVSQIEAILAKLPAASGAEGATVADAPAAQPASDPRLPKLREAAQGLLAQIAALPGALAEPMEAQLETVLVRIEAAEAEAALGMLRQVQEVLRPALEAKAKWDKAFALVDPQVTAALSAAAGGGQDLRVKWNFATGLAAEGQYDRALVSLGAVATLLRQGPAATADAPPAGVVAFQRSRVLWLGARSKMMDEARKLGDRIAASGADDEDAAEIAAAGREIVAQVERIDERLQTVLDDLTNSPEGRARETLKRQAAAVVSEYEAMLGAAPFTMIDQNPFEPVSVAARARVALTAISRSLA</sequence>
<name>A0A8K0V5G5_9RHOB</name>
<organism evidence="2 3">
    <name type="scientific">Szabonella alba</name>
    <dbReference type="NCBI Taxonomy" id="2804194"/>
    <lineage>
        <taxon>Bacteria</taxon>
        <taxon>Pseudomonadati</taxon>
        <taxon>Pseudomonadota</taxon>
        <taxon>Alphaproteobacteria</taxon>
        <taxon>Rhodobacterales</taxon>
        <taxon>Paracoccaceae</taxon>
        <taxon>Szabonella</taxon>
    </lineage>
</organism>
<dbReference type="EMBL" id="JAESVN010000001">
    <property type="protein sequence ID" value="MBL4915787.1"/>
    <property type="molecule type" value="Genomic_DNA"/>
</dbReference>
<proteinExistence type="predicted"/>
<dbReference type="Proteomes" id="UP000648908">
    <property type="component" value="Unassembled WGS sequence"/>
</dbReference>
<evidence type="ECO:0000256" key="1">
    <source>
        <dbReference type="SAM" id="MobiDB-lite"/>
    </source>
</evidence>
<reference evidence="2" key="1">
    <citation type="submission" date="2021-01" db="EMBL/GenBank/DDBJ databases">
        <title>Tabrizicola alba sp. nov. a motile alkaliphilic bacterium isolated from a soda lake.</title>
        <authorList>
            <person name="Szuroczki S."/>
            <person name="Abbaszade G."/>
            <person name="Schumann P."/>
            <person name="Toth E."/>
        </authorList>
    </citation>
    <scope>NUCLEOTIDE SEQUENCE</scope>
    <source>
        <strain evidence="2">DMG-N-6</strain>
    </source>
</reference>
<evidence type="ECO:0000313" key="3">
    <source>
        <dbReference type="Proteomes" id="UP000648908"/>
    </source>
</evidence>
<keyword evidence="3" id="KW-1185">Reference proteome</keyword>
<comment type="caution">
    <text evidence="2">The sequence shown here is derived from an EMBL/GenBank/DDBJ whole genome shotgun (WGS) entry which is preliminary data.</text>
</comment>
<gene>
    <name evidence="2" type="ORF">JL811_01025</name>
</gene>
<accession>A0A8K0V5G5</accession>
<dbReference type="RefSeq" id="WP_202686360.1">
    <property type="nucleotide sequence ID" value="NZ_JAESVN010000001.1"/>
</dbReference>